<evidence type="ECO:0000256" key="2">
    <source>
        <dbReference type="ARBA" id="ARBA00004141"/>
    </source>
</evidence>
<dbReference type="InterPro" id="IPR002048">
    <property type="entry name" value="EF_hand_dom"/>
</dbReference>
<dbReference type="PANTHER" id="PTHR45840:SF2">
    <property type="entry name" value="PROTEIN RHOMBOID-RELATED"/>
    <property type="match status" value="1"/>
</dbReference>
<feature type="non-terminal residue" evidence="13">
    <location>
        <position position="344"/>
    </location>
</feature>
<dbReference type="EMBL" id="BTRK01000003">
    <property type="protein sequence ID" value="GMR40950.1"/>
    <property type="molecule type" value="Genomic_DNA"/>
</dbReference>
<evidence type="ECO:0000256" key="3">
    <source>
        <dbReference type="ARBA" id="ARBA00009045"/>
    </source>
</evidence>
<comment type="similarity">
    <text evidence="3">Belongs to the peptidase S54 family.</text>
</comment>
<dbReference type="EC" id="3.4.21.105" evidence="4"/>
<evidence type="ECO:0000259" key="12">
    <source>
        <dbReference type="PROSITE" id="PS50222"/>
    </source>
</evidence>
<evidence type="ECO:0000256" key="4">
    <source>
        <dbReference type="ARBA" id="ARBA00013039"/>
    </source>
</evidence>
<evidence type="ECO:0000256" key="8">
    <source>
        <dbReference type="ARBA" id="ARBA00022825"/>
    </source>
</evidence>
<dbReference type="SUPFAM" id="SSF47473">
    <property type="entry name" value="EF-hand"/>
    <property type="match status" value="1"/>
</dbReference>
<dbReference type="CDD" id="cd00051">
    <property type="entry name" value="EFh"/>
    <property type="match status" value="1"/>
</dbReference>
<keyword evidence="10 11" id="KW-0472">Membrane</keyword>
<dbReference type="GO" id="GO:0016020">
    <property type="term" value="C:membrane"/>
    <property type="evidence" value="ECO:0007669"/>
    <property type="project" value="UniProtKB-SubCell"/>
</dbReference>
<keyword evidence="8" id="KW-0720">Serine protease</keyword>
<dbReference type="Gene3D" id="1.20.1540.10">
    <property type="entry name" value="Rhomboid-like"/>
    <property type="match status" value="1"/>
</dbReference>
<evidence type="ECO:0000256" key="9">
    <source>
        <dbReference type="ARBA" id="ARBA00022989"/>
    </source>
</evidence>
<feature type="transmembrane region" description="Helical" evidence="11">
    <location>
        <begin position="215"/>
        <end position="232"/>
    </location>
</feature>
<dbReference type="InterPro" id="IPR022764">
    <property type="entry name" value="Peptidase_S54_rhomboid_dom"/>
</dbReference>
<name>A0AAN4ZPT2_9BILA</name>
<evidence type="ECO:0000313" key="13">
    <source>
        <dbReference type="EMBL" id="GMR40950.1"/>
    </source>
</evidence>
<evidence type="ECO:0000256" key="6">
    <source>
        <dbReference type="ARBA" id="ARBA00022692"/>
    </source>
</evidence>
<dbReference type="PANTHER" id="PTHR45840">
    <property type="entry name" value="RHOMBOID-RELATED PROTEIN"/>
    <property type="match status" value="1"/>
</dbReference>
<evidence type="ECO:0000313" key="14">
    <source>
        <dbReference type="Proteomes" id="UP001328107"/>
    </source>
</evidence>
<dbReference type="FunFam" id="1.20.1540.10:FF:000007">
    <property type="entry name" value="Rhomboid like 2"/>
    <property type="match status" value="1"/>
</dbReference>
<reference evidence="14" key="1">
    <citation type="submission" date="2022-10" db="EMBL/GenBank/DDBJ databases">
        <title>Genome assembly of Pristionchus species.</title>
        <authorList>
            <person name="Yoshida K."/>
            <person name="Sommer R.J."/>
        </authorList>
    </citation>
    <scope>NUCLEOTIDE SEQUENCE [LARGE SCALE GENOMIC DNA]</scope>
    <source>
        <strain evidence="14">RS5460</strain>
    </source>
</reference>
<evidence type="ECO:0000256" key="1">
    <source>
        <dbReference type="ARBA" id="ARBA00000156"/>
    </source>
</evidence>
<feature type="transmembrane region" description="Helical" evidence="11">
    <location>
        <begin position="270"/>
        <end position="289"/>
    </location>
</feature>
<dbReference type="PROSITE" id="PS50222">
    <property type="entry name" value="EF_HAND_2"/>
    <property type="match status" value="1"/>
</dbReference>
<evidence type="ECO:0000256" key="10">
    <source>
        <dbReference type="ARBA" id="ARBA00023136"/>
    </source>
</evidence>
<dbReference type="GO" id="GO:0006508">
    <property type="term" value="P:proteolysis"/>
    <property type="evidence" value="ECO:0007669"/>
    <property type="project" value="UniProtKB-KW"/>
</dbReference>
<dbReference type="Gene3D" id="1.10.238.10">
    <property type="entry name" value="EF-hand"/>
    <property type="match status" value="1"/>
</dbReference>
<dbReference type="GO" id="GO:0004252">
    <property type="term" value="F:serine-type endopeptidase activity"/>
    <property type="evidence" value="ECO:0007669"/>
    <property type="project" value="InterPro"/>
</dbReference>
<sequence length="344" mass="38920">MVFGDGKVRAKAYEQFQLLAGDETIPVAELNEKLKKQRATLAMTDAQIEEFVKKADKNGDAVIDFREFESLMAAPLAKGNRMQLVMRTLADGVIAKNQKLEVHSYLDAYNCFPPPIFVLVASLFQVFMFFGYYWSEENPHDIMTHCAGCFHPDPDRPRHRMPGPLMFVPKLRGDVWRFWSYQFLHAGIFHLAGNIIMQCIIGIPLEIVHKVWRIGPLYTMAVVSGALLQYTLDAKVSLVGASGGVYSLITAHLANVFLNWAEMPFRWVRLGIVGFYLTFDIGMVVYRRVIVGECDTVSHAAHIGGGITGFCFGIFILHNMVKHKWEQITRTVCVIAYIIFFIAM</sequence>
<comment type="caution">
    <text evidence="13">The sequence shown here is derived from an EMBL/GenBank/DDBJ whole genome shotgun (WGS) entry which is preliminary data.</text>
</comment>
<feature type="transmembrane region" description="Helical" evidence="11">
    <location>
        <begin position="301"/>
        <end position="321"/>
    </location>
</feature>
<keyword evidence="7" id="KW-0378">Hydrolase</keyword>
<keyword evidence="6 11" id="KW-0812">Transmembrane</keyword>
<keyword evidence="14" id="KW-1185">Reference proteome</keyword>
<feature type="transmembrane region" description="Helical" evidence="11">
    <location>
        <begin position="116"/>
        <end position="134"/>
    </location>
</feature>
<dbReference type="SUPFAM" id="SSF144091">
    <property type="entry name" value="Rhomboid-like"/>
    <property type="match status" value="1"/>
</dbReference>
<gene>
    <name evidence="13" type="ORF">PMAYCL1PPCAC_11145</name>
</gene>
<dbReference type="InterPro" id="IPR035952">
    <property type="entry name" value="Rhomboid-like_sf"/>
</dbReference>
<accession>A0AAN4ZPT2</accession>
<dbReference type="GO" id="GO:0005509">
    <property type="term" value="F:calcium ion binding"/>
    <property type="evidence" value="ECO:0007669"/>
    <property type="project" value="InterPro"/>
</dbReference>
<comment type="catalytic activity">
    <reaction evidence="1">
        <text>Cleaves type-1 transmembrane domains using a catalytic dyad composed of serine and histidine that are contributed by different transmembrane domains.</text>
        <dbReference type="EC" id="3.4.21.105"/>
    </reaction>
</comment>
<dbReference type="AlphaFoldDB" id="A0AAN4ZPT2"/>
<evidence type="ECO:0000256" key="11">
    <source>
        <dbReference type="SAM" id="Phobius"/>
    </source>
</evidence>
<evidence type="ECO:0000256" key="7">
    <source>
        <dbReference type="ARBA" id="ARBA00022801"/>
    </source>
</evidence>
<dbReference type="Pfam" id="PF01694">
    <property type="entry name" value="Rhomboid"/>
    <property type="match status" value="1"/>
</dbReference>
<dbReference type="Proteomes" id="UP001328107">
    <property type="component" value="Unassembled WGS sequence"/>
</dbReference>
<dbReference type="InterPro" id="IPR011992">
    <property type="entry name" value="EF-hand-dom_pair"/>
</dbReference>
<proteinExistence type="inferred from homology"/>
<feature type="transmembrane region" description="Helical" evidence="11">
    <location>
        <begin position="238"/>
        <end position="258"/>
    </location>
</feature>
<feature type="domain" description="EF-hand" evidence="12">
    <location>
        <begin position="43"/>
        <end position="78"/>
    </location>
</feature>
<dbReference type="InterPro" id="IPR051739">
    <property type="entry name" value="Rhomboid_IM_Serine_Proteases"/>
</dbReference>
<protein>
    <recommendedName>
        <fullName evidence="4">rhomboid protease</fullName>
        <ecNumber evidence="4">3.4.21.105</ecNumber>
    </recommendedName>
</protein>
<organism evidence="13 14">
    <name type="scientific">Pristionchus mayeri</name>
    <dbReference type="NCBI Taxonomy" id="1317129"/>
    <lineage>
        <taxon>Eukaryota</taxon>
        <taxon>Metazoa</taxon>
        <taxon>Ecdysozoa</taxon>
        <taxon>Nematoda</taxon>
        <taxon>Chromadorea</taxon>
        <taxon>Rhabditida</taxon>
        <taxon>Rhabditina</taxon>
        <taxon>Diplogasteromorpha</taxon>
        <taxon>Diplogasteroidea</taxon>
        <taxon>Neodiplogasteridae</taxon>
        <taxon>Pristionchus</taxon>
    </lineage>
</organism>
<feature type="transmembrane region" description="Helical" evidence="11">
    <location>
        <begin position="183"/>
        <end position="203"/>
    </location>
</feature>
<evidence type="ECO:0000256" key="5">
    <source>
        <dbReference type="ARBA" id="ARBA00022670"/>
    </source>
</evidence>
<comment type="subcellular location">
    <subcellularLocation>
        <location evidence="2">Membrane</location>
        <topology evidence="2">Multi-pass membrane protein</topology>
    </subcellularLocation>
</comment>
<keyword evidence="5" id="KW-0645">Protease</keyword>
<keyword evidence="9 11" id="KW-1133">Transmembrane helix</keyword>